<sequence>MIGTGGIYKGGFTMMAIVPVAAAALTTKGATIATSQPAVWHFFGYPFEAAGMIAALFGCVAARFWIGAAQAVRQEHRWSLDMPVTAMAVALSAALIISRRPEPLGALMYGAGVGVLGEGVFKLAEAYVRKGTTALGLNDSASD</sequence>
<dbReference type="Proteomes" id="UP000574769">
    <property type="component" value="Unassembled WGS sequence"/>
</dbReference>
<protein>
    <submittedName>
        <fullName evidence="2">Uncharacterized protein</fullName>
    </submittedName>
</protein>
<name>A0A7W7APK5_9SPHN</name>
<evidence type="ECO:0000313" key="2">
    <source>
        <dbReference type="EMBL" id="MBB4619904.1"/>
    </source>
</evidence>
<organism evidence="2 3">
    <name type="scientific">Sphingomonas abaci</name>
    <dbReference type="NCBI Taxonomy" id="237611"/>
    <lineage>
        <taxon>Bacteria</taxon>
        <taxon>Pseudomonadati</taxon>
        <taxon>Pseudomonadota</taxon>
        <taxon>Alphaproteobacteria</taxon>
        <taxon>Sphingomonadales</taxon>
        <taxon>Sphingomonadaceae</taxon>
        <taxon>Sphingomonas</taxon>
    </lineage>
</organism>
<feature type="transmembrane region" description="Helical" evidence="1">
    <location>
        <begin position="45"/>
        <end position="66"/>
    </location>
</feature>
<proteinExistence type="predicted"/>
<accession>A0A7W7APK5</accession>
<comment type="caution">
    <text evidence="2">The sequence shown here is derived from an EMBL/GenBank/DDBJ whole genome shotgun (WGS) entry which is preliminary data.</text>
</comment>
<evidence type="ECO:0000313" key="3">
    <source>
        <dbReference type="Proteomes" id="UP000574769"/>
    </source>
</evidence>
<dbReference type="EMBL" id="JACHNY010000019">
    <property type="protein sequence ID" value="MBB4619904.1"/>
    <property type="molecule type" value="Genomic_DNA"/>
</dbReference>
<keyword evidence="1" id="KW-0812">Transmembrane</keyword>
<dbReference type="AlphaFoldDB" id="A0A7W7APK5"/>
<evidence type="ECO:0000256" key="1">
    <source>
        <dbReference type="SAM" id="Phobius"/>
    </source>
</evidence>
<gene>
    <name evidence="2" type="ORF">GGQ96_004064</name>
</gene>
<keyword evidence="3" id="KW-1185">Reference proteome</keyword>
<keyword evidence="1" id="KW-1133">Transmembrane helix</keyword>
<dbReference type="RefSeq" id="WP_246360745.1">
    <property type="nucleotide sequence ID" value="NZ_JACHNY010000019.1"/>
</dbReference>
<keyword evidence="1" id="KW-0472">Membrane</keyword>
<reference evidence="2 3" key="1">
    <citation type="submission" date="2020-08" db="EMBL/GenBank/DDBJ databases">
        <title>Genomic Encyclopedia of Type Strains, Phase IV (KMG-IV): sequencing the most valuable type-strain genomes for metagenomic binning, comparative biology and taxonomic classification.</title>
        <authorList>
            <person name="Goeker M."/>
        </authorList>
    </citation>
    <scope>NUCLEOTIDE SEQUENCE [LARGE SCALE GENOMIC DNA]</scope>
    <source>
        <strain evidence="2 3">DSM 15867</strain>
    </source>
</reference>